<dbReference type="AlphaFoldDB" id="A0AAN6T2M6"/>
<feature type="region of interest" description="Disordered" evidence="1">
    <location>
        <begin position="24"/>
        <end position="53"/>
    </location>
</feature>
<dbReference type="Proteomes" id="UP001305647">
    <property type="component" value="Unassembled WGS sequence"/>
</dbReference>
<comment type="caution">
    <text evidence="2">The sequence shown here is derived from an EMBL/GenBank/DDBJ whole genome shotgun (WGS) entry which is preliminary data.</text>
</comment>
<keyword evidence="3" id="KW-1185">Reference proteome</keyword>
<protein>
    <submittedName>
        <fullName evidence="2">Uncharacterized protein</fullName>
    </submittedName>
</protein>
<reference evidence="2" key="2">
    <citation type="submission" date="2023-05" db="EMBL/GenBank/DDBJ databases">
        <authorList>
            <consortium name="Lawrence Berkeley National Laboratory"/>
            <person name="Steindorff A."/>
            <person name="Hensen N."/>
            <person name="Bonometti L."/>
            <person name="Westerberg I."/>
            <person name="Brannstrom I.O."/>
            <person name="Guillou S."/>
            <person name="Cros-Aarteil S."/>
            <person name="Calhoun S."/>
            <person name="Haridas S."/>
            <person name="Kuo A."/>
            <person name="Mondo S."/>
            <person name="Pangilinan J."/>
            <person name="Riley R."/>
            <person name="Labutti K."/>
            <person name="Andreopoulos B."/>
            <person name="Lipzen A."/>
            <person name="Chen C."/>
            <person name="Yanf M."/>
            <person name="Daum C."/>
            <person name="Ng V."/>
            <person name="Clum A."/>
            <person name="Ohm R."/>
            <person name="Martin F."/>
            <person name="Silar P."/>
            <person name="Natvig D."/>
            <person name="Lalanne C."/>
            <person name="Gautier V."/>
            <person name="Ament-Velasquez S.L."/>
            <person name="Kruys A."/>
            <person name="Hutchinson M.I."/>
            <person name="Powell A.J."/>
            <person name="Barry K."/>
            <person name="Miller A.N."/>
            <person name="Grigoriev I.V."/>
            <person name="Debuchy R."/>
            <person name="Gladieux P."/>
            <person name="Thoren M.H."/>
            <person name="Johannesson H."/>
        </authorList>
    </citation>
    <scope>NUCLEOTIDE SEQUENCE</scope>
    <source>
        <strain evidence="2">CBS 757.83</strain>
    </source>
</reference>
<evidence type="ECO:0000256" key="1">
    <source>
        <dbReference type="SAM" id="MobiDB-lite"/>
    </source>
</evidence>
<accession>A0AAN6T2M6</accession>
<evidence type="ECO:0000313" key="2">
    <source>
        <dbReference type="EMBL" id="KAK4102026.1"/>
    </source>
</evidence>
<reference evidence="2" key="1">
    <citation type="journal article" date="2023" name="Mol. Phylogenet. Evol.">
        <title>Genome-scale phylogeny and comparative genomics of the fungal order Sordariales.</title>
        <authorList>
            <person name="Hensen N."/>
            <person name="Bonometti L."/>
            <person name="Westerberg I."/>
            <person name="Brannstrom I.O."/>
            <person name="Guillou S."/>
            <person name="Cros-Aarteil S."/>
            <person name="Calhoun S."/>
            <person name="Haridas S."/>
            <person name="Kuo A."/>
            <person name="Mondo S."/>
            <person name="Pangilinan J."/>
            <person name="Riley R."/>
            <person name="LaButti K."/>
            <person name="Andreopoulos B."/>
            <person name="Lipzen A."/>
            <person name="Chen C."/>
            <person name="Yan M."/>
            <person name="Daum C."/>
            <person name="Ng V."/>
            <person name="Clum A."/>
            <person name="Steindorff A."/>
            <person name="Ohm R.A."/>
            <person name="Martin F."/>
            <person name="Silar P."/>
            <person name="Natvig D.O."/>
            <person name="Lalanne C."/>
            <person name="Gautier V."/>
            <person name="Ament-Velasquez S.L."/>
            <person name="Kruys A."/>
            <person name="Hutchinson M.I."/>
            <person name="Powell A.J."/>
            <person name="Barry K."/>
            <person name="Miller A.N."/>
            <person name="Grigoriev I.V."/>
            <person name="Debuchy R."/>
            <person name="Gladieux P."/>
            <person name="Hiltunen Thoren M."/>
            <person name="Johannesson H."/>
        </authorList>
    </citation>
    <scope>NUCLEOTIDE SEQUENCE</scope>
    <source>
        <strain evidence="2">CBS 757.83</strain>
    </source>
</reference>
<organism evidence="2 3">
    <name type="scientific">Parathielavia hyrcaniae</name>
    <dbReference type="NCBI Taxonomy" id="113614"/>
    <lineage>
        <taxon>Eukaryota</taxon>
        <taxon>Fungi</taxon>
        <taxon>Dikarya</taxon>
        <taxon>Ascomycota</taxon>
        <taxon>Pezizomycotina</taxon>
        <taxon>Sordariomycetes</taxon>
        <taxon>Sordariomycetidae</taxon>
        <taxon>Sordariales</taxon>
        <taxon>Chaetomiaceae</taxon>
        <taxon>Parathielavia</taxon>
    </lineage>
</organism>
<name>A0AAN6T2M6_9PEZI</name>
<feature type="non-terminal residue" evidence="2">
    <location>
        <position position="249"/>
    </location>
</feature>
<dbReference type="EMBL" id="MU863633">
    <property type="protein sequence ID" value="KAK4102026.1"/>
    <property type="molecule type" value="Genomic_DNA"/>
</dbReference>
<feature type="compositionally biased region" description="Polar residues" evidence="1">
    <location>
        <begin position="37"/>
        <end position="46"/>
    </location>
</feature>
<gene>
    <name evidence="2" type="ORF">N658DRAFT_412287</name>
</gene>
<feature type="region of interest" description="Disordered" evidence="1">
    <location>
        <begin position="156"/>
        <end position="185"/>
    </location>
</feature>
<sequence>MSRRIECRSEGCTSEVLFKSLDGAFDDRRGSGGRPSLSPTERNSPSGLHHRHSNGSIQVSPYCKQHTCIHFHGDERCIYKKPPHDTVCPIHARCPVANCTQARAQFLEPNFDPMSNTLPRYARFDVCSEHQCKARSCRTIVEGSFPYCASRRPAPTQNLSFKGDNQTSQTSSARQPAAARQNTTLQRRAIISATARCQNLRDWMPESENCGRFCPLHTCRVDQCRKHVDSLSIFCLAHFKEHYITQGKQ</sequence>
<evidence type="ECO:0000313" key="3">
    <source>
        <dbReference type="Proteomes" id="UP001305647"/>
    </source>
</evidence>
<proteinExistence type="predicted"/>